<evidence type="ECO:0000313" key="2">
    <source>
        <dbReference type="EMBL" id="KAF8793535.1"/>
    </source>
</evidence>
<organism evidence="2 3">
    <name type="scientific">Argiope bruennichi</name>
    <name type="common">Wasp spider</name>
    <name type="synonym">Aranea bruennichi</name>
    <dbReference type="NCBI Taxonomy" id="94029"/>
    <lineage>
        <taxon>Eukaryota</taxon>
        <taxon>Metazoa</taxon>
        <taxon>Ecdysozoa</taxon>
        <taxon>Arthropoda</taxon>
        <taxon>Chelicerata</taxon>
        <taxon>Arachnida</taxon>
        <taxon>Araneae</taxon>
        <taxon>Araneomorphae</taxon>
        <taxon>Entelegynae</taxon>
        <taxon>Araneoidea</taxon>
        <taxon>Araneidae</taxon>
        <taxon>Argiope</taxon>
    </lineage>
</organism>
<reference evidence="2" key="2">
    <citation type="submission" date="2020-06" db="EMBL/GenBank/DDBJ databases">
        <authorList>
            <person name="Sheffer M."/>
        </authorList>
    </citation>
    <scope>NUCLEOTIDE SEQUENCE</scope>
</reference>
<keyword evidence="3" id="KW-1185">Reference proteome</keyword>
<dbReference type="PANTHER" id="PTHR19871:SF45">
    <property type="entry name" value="NACHT DOMAIN-CONTAINING PROTEIN"/>
    <property type="match status" value="1"/>
</dbReference>
<dbReference type="Gene3D" id="2.130.10.10">
    <property type="entry name" value="YVTN repeat-like/Quinoprotein amine dehydrogenase"/>
    <property type="match status" value="1"/>
</dbReference>
<feature type="compositionally biased region" description="Basic and acidic residues" evidence="1">
    <location>
        <begin position="29"/>
        <end position="45"/>
    </location>
</feature>
<protein>
    <submittedName>
        <fullName evidence="2">NACHT and WD repeat domain-containing protein like</fullName>
    </submittedName>
</protein>
<name>A0A8T0FTA4_ARGBR</name>
<dbReference type="EMBL" id="JABXBU010000003">
    <property type="protein sequence ID" value="KAF8793535.1"/>
    <property type="molecule type" value="Genomic_DNA"/>
</dbReference>
<reference evidence="2" key="1">
    <citation type="journal article" date="2020" name="bioRxiv">
        <title>Chromosome-level reference genome of the European wasp spider Argiope bruennichi: a resource for studies on range expansion and evolutionary adaptation.</title>
        <authorList>
            <person name="Sheffer M.M."/>
            <person name="Hoppe A."/>
            <person name="Krehenwinkel H."/>
            <person name="Uhl G."/>
            <person name="Kuss A.W."/>
            <person name="Jensen L."/>
            <person name="Jensen C."/>
            <person name="Gillespie R.G."/>
            <person name="Hoff K.J."/>
            <person name="Prost S."/>
        </authorList>
    </citation>
    <scope>NUCLEOTIDE SEQUENCE</scope>
</reference>
<dbReference type="Proteomes" id="UP000807504">
    <property type="component" value="Unassembled WGS sequence"/>
</dbReference>
<dbReference type="InterPro" id="IPR052752">
    <property type="entry name" value="NACHT-WD_repeat"/>
</dbReference>
<evidence type="ECO:0000313" key="3">
    <source>
        <dbReference type="Proteomes" id="UP000807504"/>
    </source>
</evidence>
<proteinExistence type="predicted"/>
<comment type="caution">
    <text evidence="2">The sequence shown here is derived from an EMBL/GenBank/DDBJ whole genome shotgun (WGS) entry which is preliminary data.</text>
</comment>
<feature type="region of interest" description="Disordered" evidence="1">
    <location>
        <begin position="1"/>
        <end position="73"/>
    </location>
</feature>
<sequence length="1317" mass="150765">MPKMGTGCSSVQSMRSKIRRNINLHGKNTQKDHLKGASNPEKETESREEEDELDALSPVSEANKVGSGGSRGLSAASTVLPGTSISFSPVMEELSEFESFKPLPDLDEFTEEIRHLLLGHCSTNDPHASQQLKDVYILILANGIDGSRFFEEMKRILVPSLKELSFENEVTLHIYLFGHQPVLCGHDYRQLIVNFTRELLRNEIVITMTIFGRPEVHVQPPDIILQSDFDEAVSRMRSVDNRETIHCLYSVDANAAKTCYRLQAQPRDSQSWGKKAGIIIQILEKAFNEDQRDLYLTSVFEDILRLFHGARDSVVESRSFLIHLENSSNQEEKTTRESARVQHLLVEWENKIPDDFKFSFLDGESWEELWNGDTPTQQANEAGAFSNLGSRLKQMLITIFENYDQEHTYFTRVAGKGHVYIFHISISWQLQNELLHQQTEIRSHLQTFRDRPELLSSLMNYIAGSQNHPLIIRGRQGRGKSALLSVVSVLCGAVFPTMPLLFRSAAVSPESFTQEQILRSICEQFATLYGEHPSIASRSIAEHNSYFANLLKRACSERPLTIILDGLDQVEEYSGRSLKWFPVVLPQHAKLILALRDGSNELQDIQERLPDDGSNYLEVPDLDVEETLYILEHLLVVKGRRLTESQLSFARICFTDNSYPRYAHIFAHIASKWHTLGIPERFWIKHSVYEIFCDYINEMVKTMDISEINKFLATLGTFKNGMTESEMFQILLPTTEQCDTNYDCPLALIYLKYHLNPILRTLYRKGHKFVHYKCQLFRKLCKTYLGKDYLEVYLQETLEYINSSDNDKLANNKRVKNAIKTTHKHQRWRELEEVTHLQIRLNISVRRNFFNHNWLYERISCGDVYLLLEEIKMYKRRNPDDREIDILRKFLQLSAYALRTDGRQLYTQFYGRSKGYFSDPESNIKYPKVKKLIRSSITPPVPSFHTSGPCMRTLVDAQKLFPSSSKNKDSLERMAWLHKNSTYLVTYSSSKGEIAGWNANQTKKLLSFKEEECVVGLKTLGINSEVLILHHNQMEVLDMTKGLIKTRMKELIDVSQGVSVLEDGKSILAISEGHDEILKFDTCSGHVANRIFPGENRQLDCLLVSENGEVCVSGDAVQKPYPLFAWNIESGVLLRHFAVPHHEFIVRLSTLSGDGRLLFATSKELLDSSPNFLIAYDTTTGSMVWEKRPYSNITAITLCSESERILASTERGAVHAWNIQNGQEWFVISVPAYRVDRIETAINNTFLTWDSISQGRCLQLWDTIKGSNIATFTADYNVHECLLSHDGSSIALLLCHKDRPALLSLKGTDRVQEKIQE</sequence>
<accession>A0A8T0FTA4</accession>
<dbReference type="SUPFAM" id="SSF52540">
    <property type="entry name" value="P-loop containing nucleoside triphosphate hydrolases"/>
    <property type="match status" value="1"/>
</dbReference>
<dbReference type="InterPro" id="IPR015943">
    <property type="entry name" value="WD40/YVTN_repeat-like_dom_sf"/>
</dbReference>
<gene>
    <name evidence="2" type="ORF">HNY73_005001</name>
</gene>
<dbReference type="PANTHER" id="PTHR19871">
    <property type="entry name" value="BETA TRANSDUCIN-RELATED PROTEIN"/>
    <property type="match status" value="1"/>
</dbReference>
<dbReference type="Gene3D" id="3.40.50.300">
    <property type="entry name" value="P-loop containing nucleotide triphosphate hydrolases"/>
    <property type="match status" value="1"/>
</dbReference>
<dbReference type="InterPro" id="IPR011047">
    <property type="entry name" value="Quinoprotein_ADH-like_sf"/>
</dbReference>
<evidence type="ECO:0000256" key="1">
    <source>
        <dbReference type="SAM" id="MobiDB-lite"/>
    </source>
</evidence>
<dbReference type="SUPFAM" id="SSF50998">
    <property type="entry name" value="Quinoprotein alcohol dehydrogenase-like"/>
    <property type="match status" value="1"/>
</dbReference>
<dbReference type="InterPro" id="IPR027417">
    <property type="entry name" value="P-loop_NTPase"/>
</dbReference>